<gene>
    <name evidence="3" type="ORF">C7430_101591</name>
    <name evidence="2" type="ORF">DAPPPG734_07725</name>
</gene>
<evidence type="ECO:0000256" key="1">
    <source>
        <dbReference type="SAM" id="MobiDB-lite"/>
    </source>
</evidence>
<dbReference type="Proteomes" id="UP000245996">
    <property type="component" value="Unassembled WGS sequence"/>
</dbReference>
<proteinExistence type="predicted"/>
<sequence>MVQCTDAAQSFSCGKQATPKNSAPAHASALSQAKLVTFQHAASATFSGLCRLLN</sequence>
<dbReference type="EMBL" id="QGHE01000001">
    <property type="protein sequence ID" value="PWJ83022.1"/>
    <property type="molecule type" value="Genomic_DNA"/>
</dbReference>
<protein>
    <submittedName>
        <fullName evidence="2">Uncharacterized protein</fullName>
    </submittedName>
</protein>
<feature type="region of interest" description="Disordered" evidence="1">
    <location>
        <begin position="1"/>
        <end position="22"/>
    </location>
</feature>
<name>A0AAN2K5P0_ENTAG</name>
<dbReference type="EMBL" id="OW970315">
    <property type="protein sequence ID" value="CAH6250317.1"/>
    <property type="molecule type" value="Genomic_DNA"/>
</dbReference>
<dbReference type="AlphaFoldDB" id="A0AAN2K5P0"/>
<feature type="compositionally biased region" description="Polar residues" evidence="1">
    <location>
        <begin position="1"/>
        <end position="21"/>
    </location>
</feature>
<reference evidence="3 4" key="1">
    <citation type="submission" date="2018-05" db="EMBL/GenBank/DDBJ databases">
        <title>Genomic Encyclopedia of Type Strains, Phase IV (KMG-V): Genome sequencing to study the core and pangenomes of soil and plant-associated prokaryotes.</title>
        <authorList>
            <person name="Whitman W."/>
        </authorList>
    </citation>
    <scope>NUCLEOTIDE SEQUENCE [LARGE SCALE GENOMIC DNA]</scope>
    <source>
        <strain evidence="3 4">PNG 92-11</strain>
    </source>
</reference>
<evidence type="ECO:0000313" key="2">
    <source>
        <dbReference type="EMBL" id="CAH6250317.1"/>
    </source>
</evidence>
<accession>A0AAN2K5P0</accession>
<organism evidence="2 5">
    <name type="scientific">Enterobacter agglomerans</name>
    <name type="common">Erwinia herbicola</name>
    <name type="synonym">Pantoea agglomerans</name>
    <dbReference type="NCBI Taxonomy" id="549"/>
    <lineage>
        <taxon>Bacteria</taxon>
        <taxon>Pseudomonadati</taxon>
        <taxon>Pseudomonadota</taxon>
        <taxon>Gammaproteobacteria</taxon>
        <taxon>Enterobacterales</taxon>
        <taxon>Erwiniaceae</taxon>
        <taxon>Pantoea</taxon>
        <taxon>Pantoea agglomerans group</taxon>
    </lineage>
</organism>
<evidence type="ECO:0000313" key="5">
    <source>
        <dbReference type="Proteomes" id="UP001158961"/>
    </source>
</evidence>
<evidence type="ECO:0000313" key="3">
    <source>
        <dbReference type="EMBL" id="PWJ83022.1"/>
    </source>
</evidence>
<dbReference type="Proteomes" id="UP001158961">
    <property type="component" value="Chromosome"/>
</dbReference>
<reference evidence="2" key="2">
    <citation type="submission" date="2022-05" db="EMBL/GenBank/DDBJ databases">
        <authorList>
            <person name="Pothier F. J."/>
        </authorList>
    </citation>
    <scope>NUCLEOTIDE SEQUENCE</scope>
    <source>
        <strain evidence="2">DAPP-PG734</strain>
    </source>
</reference>
<evidence type="ECO:0000313" key="4">
    <source>
        <dbReference type="Proteomes" id="UP000245996"/>
    </source>
</evidence>